<keyword evidence="6" id="KW-0406">Ion transport</keyword>
<dbReference type="InterPro" id="IPR050330">
    <property type="entry name" value="Bact_OuterMem_StrucFunc"/>
</dbReference>
<name>A0A317CPQ0_9GAMM</name>
<dbReference type="RefSeq" id="WP_109835910.1">
    <property type="nucleotide sequence ID" value="NZ_QGKM01000003.1"/>
</dbReference>
<evidence type="ECO:0000256" key="10">
    <source>
        <dbReference type="PROSITE-ProRule" id="PRU00473"/>
    </source>
</evidence>
<dbReference type="PANTHER" id="PTHR30329:SF21">
    <property type="entry name" value="LIPOPROTEIN YIAD-RELATED"/>
    <property type="match status" value="1"/>
</dbReference>
<keyword evidence="5 11" id="KW-0732">Signal</keyword>
<protein>
    <recommendedName>
        <fullName evidence="12">OmpA-like domain-containing protein</fullName>
    </recommendedName>
</protein>
<dbReference type="Pfam" id="PF13505">
    <property type="entry name" value="OMP_b-brl"/>
    <property type="match status" value="1"/>
</dbReference>
<keyword evidence="2" id="KW-0813">Transport</keyword>
<dbReference type="InterPro" id="IPR006664">
    <property type="entry name" value="OMP_bac"/>
</dbReference>
<keyword evidence="8 10" id="KW-0472">Membrane</keyword>
<evidence type="ECO:0000313" key="13">
    <source>
        <dbReference type="EMBL" id="PWR00539.1"/>
    </source>
</evidence>
<dbReference type="GO" id="GO:0006811">
    <property type="term" value="P:monoatomic ion transport"/>
    <property type="evidence" value="ECO:0007669"/>
    <property type="project" value="UniProtKB-KW"/>
</dbReference>
<dbReference type="GO" id="GO:0046930">
    <property type="term" value="C:pore complex"/>
    <property type="evidence" value="ECO:0007669"/>
    <property type="project" value="UniProtKB-KW"/>
</dbReference>
<dbReference type="Gene3D" id="2.40.160.20">
    <property type="match status" value="1"/>
</dbReference>
<evidence type="ECO:0000256" key="1">
    <source>
        <dbReference type="ARBA" id="ARBA00004571"/>
    </source>
</evidence>
<accession>A0A317CPQ0</accession>
<reference evidence="13 14" key="1">
    <citation type="submission" date="2018-05" db="EMBL/GenBank/DDBJ databases">
        <title>Leucothrix arctica sp. nov., isolated from Arctic seawater.</title>
        <authorList>
            <person name="Choi A."/>
            <person name="Baek K."/>
        </authorList>
    </citation>
    <scope>NUCLEOTIDE SEQUENCE [LARGE SCALE GENOMIC DNA]</scope>
    <source>
        <strain evidence="13 14">JCM 18388</strain>
    </source>
</reference>
<dbReference type="InterPro" id="IPR027385">
    <property type="entry name" value="Beta-barrel_OMP"/>
</dbReference>
<comment type="caution">
    <text evidence="13">The sequence shown here is derived from an EMBL/GenBank/DDBJ whole genome shotgun (WGS) entry which is preliminary data.</text>
</comment>
<keyword evidence="9" id="KW-0998">Cell outer membrane</keyword>
<dbReference type="CDD" id="cd07185">
    <property type="entry name" value="OmpA_C-like"/>
    <property type="match status" value="1"/>
</dbReference>
<dbReference type="Proteomes" id="UP000245539">
    <property type="component" value="Unassembled WGS sequence"/>
</dbReference>
<dbReference type="InterPro" id="IPR006690">
    <property type="entry name" value="OMPA-like_CS"/>
</dbReference>
<dbReference type="OrthoDB" id="9805832at2"/>
<dbReference type="InterPro" id="IPR036737">
    <property type="entry name" value="OmpA-like_sf"/>
</dbReference>
<proteinExistence type="predicted"/>
<evidence type="ECO:0000313" key="14">
    <source>
        <dbReference type="Proteomes" id="UP000245539"/>
    </source>
</evidence>
<dbReference type="Gene3D" id="3.30.1330.60">
    <property type="entry name" value="OmpA-like domain"/>
    <property type="match status" value="1"/>
</dbReference>
<dbReference type="Pfam" id="PF00691">
    <property type="entry name" value="OmpA"/>
    <property type="match status" value="1"/>
</dbReference>
<keyword evidence="3" id="KW-1134">Transmembrane beta strand</keyword>
<dbReference type="InterPro" id="IPR006665">
    <property type="entry name" value="OmpA-like"/>
</dbReference>
<dbReference type="GO" id="GO:0009279">
    <property type="term" value="C:cell outer membrane"/>
    <property type="evidence" value="ECO:0007669"/>
    <property type="project" value="UniProtKB-SubCell"/>
</dbReference>
<evidence type="ECO:0000259" key="12">
    <source>
        <dbReference type="PROSITE" id="PS51123"/>
    </source>
</evidence>
<dbReference type="EMBL" id="QGKM01000003">
    <property type="protein sequence ID" value="PWR00539.1"/>
    <property type="molecule type" value="Genomic_DNA"/>
</dbReference>
<feature type="chain" id="PRO_5016255277" description="OmpA-like domain-containing protein" evidence="11">
    <location>
        <begin position="25"/>
        <end position="418"/>
    </location>
</feature>
<evidence type="ECO:0000256" key="5">
    <source>
        <dbReference type="ARBA" id="ARBA00022729"/>
    </source>
</evidence>
<dbReference type="GO" id="GO:0015288">
    <property type="term" value="F:porin activity"/>
    <property type="evidence" value="ECO:0007669"/>
    <property type="project" value="UniProtKB-KW"/>
</dbReference>
<keyword evidence="7" id="KW-0626">Porin</keyword>
<dbReference type="InterPro" id="IPR011250">
    <property type="entry name" value="OMP/PagP_B-barrel"/>
</dbReference>
<dbReference type="PROSITE" id="PS51123">
    <property type="entry name" value="OMPA_2"/>
    <property type="match status" value="1"/>
</dbReference>
<keyword evidence="14" id="KW-1185">Reference proteome</keyword>
<dbReference type="PROSITE" id="PS01068">
    <property type="entry name" value="OMPA_1"/>
    <property type="match status" value="1"/>
</dbReference>
<keyword evidence="4" id="KW-0812">Transmembrane</keyword>
<feature type="signal peptide" evidence="11">
    <location>
        <begin position="1"/>
        <end position="24"/>
    </location>
</feature>
<organism evidence="13 14">
    <name type="scientific">Leucothrix pacifica</name>
    <dbReference type="NCBI Taxonomy" id="1247513"/>
    <lineage>
        <taxon>Bacteria</taxon>
        <taxon>Pseudomonadati</taxon>
        <taxon>Pseudomonadota</taxon>
        <taxon>Gammaproteobacteria</taxon>
        <taxon>Thiotrichales</taxon>
        <taxon>Thiotrichaceae</taxon>
        <taxon>Leucothrix</taxon>
    </lineage>
</organism>
<gene>
    <name evidence="13" type="ORF">DKW60_01600</name>
</gene>
<evidence type="ECO:0000256" key="7">
    <source>
        <dbReference type="ARBA" id="ARBA00023114"/>
    </source>
</evidence>
<dbReference type="AlphaFoldDB" id="A0A317CPQ0"/>
<comment type="subcellular location">
    <subcellularLocation>
        <location evidence="1">Cell outer membrane</location>
        <topology evidence="1">Multi-pass membrane protein</topology>
    </subcellularLocation>
</comment>
<evidence type="ECO:0000256" key="2">
    <source>
        <dbReference type="ARBA" id="ARBA00022448"/>
    </source>
</evidence>
<dbReference type="PANTHER" id="PTHR30329">
    <property type="entry name" value="STATOR ELEMENT OF FLAGELLAR MOTOR COMPLEX"/>
    <property type="match status" value="1"/>
</dbReference>
<sequence length="418" mass="45098">MKINIKNKLYLAVAALIVSQNVQASPLETIEDNWYIGGAIGQSRLEPEGGVDWDLTDKSDLSKKVYAGVNIGRDFGLEAFWNDLGVAKVTNNKSGAEGEVKYRAYGGNLVYHVPSYLGPIHPIVKLGVAKVDTSGKGVDVDQKNKFDVMGGIGAEYQLEEGFRVRAEYERFDKDIQQLSLGLNWRPVLTRRPVDAPRPVAAPEPQRPIVIVNQQPVAPKPIIKTVVKHVPSPPIVKTVVKHVPSPPIVKTVVKRVPSPPVVKTVVKHVPAPQPVVHKVVVNNPAPAPVAKPAPQPKVIHKTLAGGSNFATNSSTLTNAGRSALNRMASDLIRDKVVIHNIGIIGHTDNVGSHQANQKLSQRRAESVAAYLASRGLNRGLMTVVGRGETQPISSNASAAGRAQNRRVNIVVKGSQTIMR</sequence>
<dbReference type="SUPFAM" id="SSF103088">
    <property type="entry name" value="OmpA-like"/>
    <property type="match status" value="1"/>
</dbReference>
<evidence type="ECO:0000256" key="3">
    <source>
        <dbReference type="ARBA" id="ARBA00022452"/>
    </source>
</evidence>
<evidence type="ECO:0000256" key="4">
    <source>
        <dbReference type="ARBA" id="ARBA00022692"/>
    </source>
</evidence>
<evidence type="ECO:0000256" key="8">
    <source>
        <dbReference type="ARBA" id="ARBA00023136"/>
    </source>
</evidence>
<dbReference type="PRINTS" id="PR01021">
    <property type="entry name" value="OMPADOMAIN"/>
</dbReference>
<evidence type="ECO:0000256" key="11">
    <source>
        <dbReference type="SAM" id="SignalP"/>
    </source>
</evidence>
<evidence type="ECO:0000256" key="9">
    <source>
        <dbReference type="ARBA" id="ARBA00023237"/>
    </source>
</evidence>
<feature type="domain" description="OmpA-like" evidence="12">
    <location>
        <begin position="294"/>
        <end position="414"/>
    </location>
</feature>
<evidence type="ECO:0000256" key="6">
    <source>
        <dbReference type="ARBA" id="ARBA00023065"/>
    </source>
</evidence>
<dbReference type="SUPFAM" id="SSF56925">
    <property type="entry name" value="OMPA-like"/>
    <property type="match status" value="1"/>
</dbReference>